<evidence type="ECO:0000256" key="1">
    <source>
        <dbReference type="SAM" id="Phobius"/>
    </source>
</evidence>
<dbReference type="Proteomes" id="UP000035088">
    <property type="component" value="Unassembled WGS sequence"/>
</dbReference>
<evidence type="ECO:0008006" key="4">
    <source>
        <dbReference type="Google" id="ProtNLM"/>
    </source>
</evidence>
<protein>
    <recommendedName>
        <fullName evidence="4">Integral membrane protein</fullName>
    </recommendedName>
</protein>
<feature type="transmembrane region" description="Helical" evidence="1">
    <location>
        <begin position="21"/>
        <end position="43"/>
    </location>
</feature>
<feature type="transmembrane region" description="Helical" evidence="1">
    <location>
        <begin position="85"/>
        <end position="103"/>
    </location>
</feature>
<dbReference type="STRING" id="1073574.GOARA_088_00240"/>
<dbReference type="RefSeq" id="WP_007323836.1">
    <property type="nucleotide sequence ID" value="NZ_BAEE01000088.1"/>
</dbReference>
<dbReference type="AlphaFoldDB" id="G7H7D6"/>
<keyword evidence="1" id="KW-0812">Transmembrane</keyword>
<keyword evidence="1" id="KW-0472">Membrane</keyword>
<keyword evidence="1" id="KW-1133">Transmembrane helix</keyword>
<comment type="caution">
    <text evidence="2">The sequence shown here is derived from an EMBL/GenBank/DDBJ whole genome shotgun (WGS) entry which is preliminary data.</text>
</comment>
<dbReference type="EMBL" id="BAEE01000088">
    <property type="protein sequence ID" value="GAB11761.1"/>
    <property type="molecule type" value="Genomic_DNA"/>
</dbReference>
<feature type="transmembrane region" description="Helical" evidence="1">
    <location>
        <begin position="109"/>
        <end position="128"/>
    </location>
</feature>
<evidence type="ECO:0000313" key="2">
    <source>
        <dbReference type="EMBL" id="GAB11761.1"/>
    </source>
</evidence>
<organism evidence="2 3">
    <name type="scientific">Gordonia araii NBRC 100433</name>
    <dbReference type="NCBI Taxonomy" id="1073574"/>
    <lineage>
        <taxon>Bacteria</taxon>
        <taxon>Bacillati</taxon>
        <taxon>Actinomycetota</taxon>
        <taxon>Actinomycetes</taxon>
        <taxon>Mycobacteriales</taxon>
        <taxon>Gordoniaceae</taxon>
        <taxon>Gordonia</taxon>
    </lineage>
</organism>
<keyword evidence="3" id="KW-1185">Reference proteome</keyword>
<accession>G7H7D6</accession>
<sequence length="133" mass="13517">MTTTQRTPVHSITSAITLRSVLGADAAVSGINGIVYVAAAAVLDSVLGVSAALLVGLGIFLVVWAAALAYAATRETIAPMAVREIAAINLAWVAGSIAALFLLDLTVIGVVWCIAQAIVVTAFAVLALRMVGE</sequence>
<proteinExistence type="predicted"/>
<dbReference type="OrthoDB" id="5198675at2"/>
<name>G7H7D6_9ACTN</name>
<feature type="transmembrane region" description="Helical" evidence="1">
    <location>
        <begin position="49"/>
        <end position="73"/>
    </location>
</feature>
<gene>
    <name evidence="2" type="ORF">GOARA_088_00240</name>
</gene>
<evidence type="ECO:0000313" key="3">
    <source>
        <dbReference type="Proteomes" id="UP000035088"/>
    </source>
</evidence>
<reference evidence="2 3" key="1">
    <citation type="submission" date="2011-11" db="EMBL/GenBank/DDBJ databases">
        <title>Whole genome shotgun sequence of Gordonia araii NBRC 100433.</title>
        <authorList>
            <person name="Yoshida Y."/>
            <person name="Hosoyama A."/>
            <person name="Tsuchikane K."/>
            <person name="Katsumata H."/>
            <person name="Yamazaki S."/>
            <person name="Fujita N."/>
        </authorList>
    </citation>
    <scope>NUCLEOTIDE SEQUENCE [LARGE SCALE GENOMIC DNA]</scope>
    <source>
        <strain evidence="2 3">NBRC 100433</strain>
    </source>
</reference>